<keyword evidence="8 14" id="KW-0963">Cytoplasm</keyword>
<dbReference type="InterPro" id="IPR012337">
    <property type="entry name" value="RNaseH-like_sf"/>
</dbReference>
<protein>
    <recommendedName>
        <fullName evidence="7 14">Ribonuclease HII</fullName>
        <shortName evidence="14">RNase HII</shortName>
        <ecNumber evidence="6 14">3.1.26.4</ecNumber>
    </recommendedName>
</protein>
<feature type="binding site" evidence="14 15">
    <location>
        <position position="170"/>
    </location>
    <ligand>
        <name>a divalent metal cation</name>
        <dbReference type="ChEBI" id="CHEBI:60240"/>
    </ligand>
</feature>
<evidence type="ECO:0000256" key="16">
    <source>
        <dbReference type="RuleBase" id="RU003515"/>
    </source>
</evidence>
<feature type="binding site" evidence="14 15">
    <location>
        <position position="78"/>
    </location>
    <ligand>
        <name>a divalent metal cation</name>
        <dbReference type="ChEBI" id="CHEBI:60240"/>
    </ligand>
</feature>
<evidence type="ECO:0000256" key="3">
    <source>
        <dbReference type="ARBA" id="ARBA00004065"/>
    </source>
</evidence>
<evidence type="ECO:0000256" key="5">
    <source>
        <dbReference type="ARBA" id="ARBA00007383"/>
    </source>
</evidence>
<evidence type="ECO:0000256" key="1">
    <source>
        <dbReference type="ARBA" id="ARBA00000077"/>
    </source>
</evidence>
<dbReference type="GO" id="GO:0003723">
    <property type="term" value="F:RNA binding"/>
    <property type="evidence" value="ECO:0007669"/>
    <property type="project" value="UniProtKB-UniRule"/>
</dbReference>
<evidence type="ECO:0000259" key="17">
    <source>
        <dbReference type="PROSITE" id="PS51975"/>
    </source>
</evidence>
<dbReference type="PANTHER" id="PTHR10954">
    <property type="entry name" value="RIBONUCLEASE H2 SUBUNIT A"/>
    <property type="match status" value="1"/>
</dbReference>
<evidence type="ECO:0000256" key="9">
    <source>
        <dbReference type="ARBA" id="ARBA00022722"/>
    </source>
</evidence>
<dbReference type="HAMAP" id="MF_00052_B">
    <property type="entry name" value="RNase_HII_B"/>
    <property type="match status" value="1"/>
</dbReference>
<comment type="cofactor">
    <cofactor evidence="2">
        <name>Mg(2+)</name>
        <dbReference type="ChEBI" id="CHEBI:18420"/>
    </cofactor>
</comment>
<dbReference type="InterPro" id="IPR022898">
    <property type="entry name" value="RNase_HII"/>
</dbReference>
<dbReference type="PROSITE" id="PS51975">
    <property type="entry name" value="RNASE_H_2"/>
    <property type="match status" value="1"/>
</dbReference>
<dbReference type="SUPFAM" id="SSF53098">
    <property type="entry name" value="Ribonuclease H-like"/>
    <property type="match status" value="1"/>
</dbReference>
<name>A0A2I0QWB6_9BACI</name>
<dbReference type="InterPro" id="IPR001352">
    <property type="entry name" value="RNase_HII/HIII"/>
</dbReference>
<reference evidence="18 19" key="1">
    <citation type="submission" date="2017-06" db="EMBL/GenBank/DDBJ databases">
        <title>the draft geome sequence of Illustriluteabacillus marina B3227.</title>
        <authorList>
            <person name="He R.-H."/>
            <person name="Du Z.-J."/>
        </authorList>
    </citation>
    <scope>NUCLEOTIDE SEQUENCE [LARGE SCALE GENOMIC DNA]</scope>
    <source>
        <strain evidence="18 19">B3227</strain>
    </source>
</reference>
<accession>A0A2I0QWB6</accession>
<dbReference type="GO" id="GO:0043137">
    <property type="term" value="P:DNA replication, removal of RNA primer"/>
    <property type="evidence" value="ECO:0007669"/>
    <property type="project" value="TreeGrafter"/>
</dbReference>
<comment type="cofactor">
    <cofactor evidence="14 15">
        <name>Mn(2+)</name>
        <dbReference type="ChEBI" id="CHEBI:29035"/>
    </cofactor>
    <cofactor evidence="14 15">
        <name>Mg(2+)</name>
        <dbReference type="ChEBI" id="CHEBI:18420"/>
    </cofactor>
    <text evidence="14 15">Manganese or magnesium. Binds 1 divalent metal ion per monomer in the absence of substrate. May bind a second metal ion after substrate binding.</text>
</comment>
<keyword evidence="19" id="KW-1185">Reference proteome</keyword>
<feature type="domain" description="RNase H type-2" evidence="17">
    <location>
        <begin position="72"/>
        <end position="256"/>
    </location>
</feature>
<dbReference type="InterPro" id="IPR024567">
    <property type="entry name" value="RNase_HII/HIII_dom"/>
</dbReference>
<keyword evidence="10 14" id="KW-0479">Metal-binding</keyword>
<proteinExistence type="inferred from homology"/>
<dbReference type="NCBIfam" id="NF000595">
    <property type="entry name" value="PRK00015.1-3"/>
    <property type="match status" value="1"/>
</dbReference>
<dbReference type="GO" id="GO:0030145">
    <property type="term" value="F:manganese ion binding"/>
    <property type="evidence" value="ECO:0007669"/>
    <property type="project" value="UniProtKB-UniRule"/>
</dbReference>
<comment type="subcellular location">
    <subcellularLocation>
        <location evidence="4 14">Cytoplasm</location>
    </subcellularLocation>
</comment>
<sequence>MSNKESIAEIKAKLLSGTFSSEWKEMITKDSRKGVQQALNQYNKRQEKLEKLHHRFLEMSTWENTYWQEDHLYVAGVDEVGRGPLAGPVVAAAVILDSTFYLPGIDDSKKLSEKNKEDFFQYILQEAISVGVSVISHDQIDQMNIYESTKVAMKDAINNLEVTPHRLLLDAMELKDLPIEQVSLIKGDSKSISIAAASIVAKVTRDRLMKELHMDFPVYGWDKNMGYGTAEHLDGLDAHGPSPYHRKSFEPVKIRS</sequence>
<dbReference type="GO" id="GO:0005737">
    <property type="term" value="C:cytoplasm"/>
    <property type="evidence" value="ECO:0007669"/>
    <property type="project" value="UniProtKB-SubCell"/>
</dbReference>
<dbReference type="GO" id="GO:0032299">
    <property type="term" value="C:ribonuclease H2 complex"/>
    <property type="evidence" value="ECO:0007669"/>
    <property type="project" value="TreeGrafter"/>
</dbReference>
<dbReference type="FunFam" id="3.30.420.10:FF:000006">
    <property type="entry name" value="Ribonuclease HII"/>
    <property type="match status" value="1"/>
</dbReference>
<dbReference type="AlphaFoldDB" id="A0A2I0QWB6"/>
<dbReference type="EMBL" id="PJNH01000001">
    <property type="protein sequence ID" value="PKR78604.1"/>
    <property type="molecule type" value="Genomic_DNA"/>
</dbReference>
<organism evidence="18 19">
    <name type="scientific">Halalkalibacillus sediminis</name>
    <dbReference type="NCBI Taxonomy" id="2018042"/>
    <lineage>
        <taxon>Bacteria</taxon>
        <taxon>Bacillati</taxon>
        <taxon>Bacillota</taxon>
        <taxon>Bacilli</taxon>
        <taxon>Bacillales</taxon>
        <taxon>Bacillaceae</taxon>
        <taxon>Halalkalibacillus</taxon>
    </lineage>
</organism>
<evidence type="ECO:0000256" key="8">
    <source>
        <dbReference type="ARBA" id="ARBA00022490"/>
    </source>
</evidence>
<comment type="function">
    <text evidence="3 14 16">Endonuclease that specifically degrades the RNA of RNA-DNA hybrids.</text>
</comment>
<dbReference type="EC" id="3.1.26.4" evidence="6 14"/>
<dbReference type="NCBIfam" id="NF000594">
    <property type="entry name" value="PRK00015.1-1"/>
    <property type="match status" value="1"/>
</dbReference>
<dbReference type="Pfam" id="PF01351">
    <property type="entry name" value="RNase_HII"/>
    <property type="match status" value="1"/>
</dbReference>
<keyword evidence="13 14" id="KW-0464">Manganese</keyword>
<dbReference type="OrthoDB" id="9803420at2"/>
<dbReference type="Proteomes" id="UP000243524">
    <property type="component" value="Unassembled WGS sequence"/>
</dbReference>
<keyword evidence="9 14" id="KW-0540">Nuclease</keyword>
<evidence type="ECO:0000256" key="4">
    <source>
        <dbReference type="ARBA" id="ARBA00004496"/>
    </source>
</evidence>
<evidence type="ECO:0000313" key="18">
    <source>
        <dbReference type="EMBL" id="PKR78604.1"/>
    </source>
</evidence>
<evidence type="ECO:0000256" key="7">
    <source>
        <dbReference type="ARBA" id="ARBA00019179"/>
    </source>
</evidence>
<evidence type="ECO:0000256" key="11">
    <source>
        <dbReference type="ARBA" id="ARBA00022759"/>
    </source>
</evidence>
<evidence type="ECO:0000256" key="15">
    <source>
        <dbReference type="PROSITE-ProRule" id="PRU01319"/>
    </source>
</evidence>
<dbReference type="PANTHER" id="PTHR10954:SF18">
    <property type="entry name" value="RIBONUCLEASE HII"/>
    <property type="match status" value="1"/>
</dbReference>
<dbReference type="InterPro" id="IPR036397">
    <property type="entry name" value="RNaseH_sf"/>
</dbReference>
<evidence type="ECO:0000256" key="13">
    <source>
        <dbReference type="ARBA" id="ARBA00023211"/>
    </source>
</evidence>
<dbReference type="GO" id="GO:0006298">
    <property type="term" value="P:mismatch repair"/>
    <property type="evidence" value="ECO:0007669"/>
    <property type="project" value="TreeGrafter"/>
</dbReference>
<gene>
    <name evidence="14" type="primary">rnhB</name>
    <name evidence="18" type="ORF">CEY16_02280</name>
</gene>
<comment type="catalytic activity">
    <reaction evidence="1 14 15 16">
        <text>Endonucleolytic cleavage to 5'-phosphomonoester.</text>
        <dbReference type="EC" id="3.1.26.4"/>
    </reaction>
</comment>
<comment type="caution">
    <text evidence="18">The sequence shown here is derived from an EMBL/GenBank/DDBJ whole genome shotgun (WGS) entry which is preliminary data.</text>
</comment>
<comment type="similarity">
    <text evidence="5 14 16">Belongs to the RNase HII family.</text>
</comment>
<dbReference type="GO" id="GO:0004523">
    <property type="term" value="F:RNA-DNA hybrid ribonuclease activity"/>
    <property type="evidence" value="ECO:0007669"/>
    <property type="project" value="UniProtKB-UniRule"/>
</dbReference>
<evidence type="ECO:0000256" key="2">
    <source>
        <dbReference type="ARBA" id="ARBA00001946"/>
    </source>
</evidence>
<evidence type="ECO:0000256" key="14">
    <source>
        <dbReference type="HAMAP-Rule" id="MF_00052"/>
    </source>
</evidence>
<evidence type="ECO:0000256" key="6">
    <source>
        <dbReference type="ARBA" id="ARBA00012180"/>
    </source>
</evidence>
<keyword evidence="11 14" id="KW-0255">Endonuclease</keyword>
<evidence type="ECO:0000256" key="10">
    <source>
        <dbReference type="ARBA" id="ARBA00022723"/>
    </source>
</evidence>
<keyword evidence="12 14" id="KW-0378">Hydrolase</keyword>
<evidence type="ECO:0000256" key="12">
    <source>
        <dbReference type="ARBA" id="ARBA00022801"/>
    </source>
</evidence>
<feature type="binding site" evidence="14 15">
    <location>
        <position position="79"/>
    </location>
    <ligand>
        <name>a divalent metal cation</name>
        <dbReference type="ChEBI" id="CHEBI:60240"/>
    </ligand>
</feature>
<dbReference type="Gene3D" id="3.30.420.10">
    <property type="entry name" value="Ribonuclease H-like superfamily/Ribonuclease H"/>
    <property type="match status" value="1"/>
</dbReference>
<dbReference type="CDD" id="cd07182">
    <property type="entry name" value="RNase_HII_bacteria_HII_like"/>
    <property type="match status" value="1"/>
</dbReference>
<dbReference type="RefSeq" id="WP_101330347.1">
    <property type="nucleotide sequence ID" value="NZ_PJNH01000001.1"/>
</dbReference>
<evidence type="ECO:0000313" key="19">
    <source>
        <dbReference type="Proteomes" id="UP000243524"/>
    </source>
</evidence>